<keyword evidence="2" id="KW-1185">Reference proteome</keyword>
<dbReference type="PANTHER" id="PTHR37950:SF1">
    <property type="entry name" value="4-HYDROXYPHENYLACETATE CATABOLISM PROTEIN"/>
    <property type="match status" value="1"/>
</dbReference>
<dbReference type="Pfam" id="PF02962">
    <property type="entry name" value="CHMI"/>
    <property type="match status" value="1"/>
</dbReference>
<dbReference type="KEGG" id="vas:GT360_13215"/>
<dbReference type="InterPro" id="IPR014347">
    <property type="entry name" value="Tautomerase/MIF_sf"/>
</dbReference>
<proteinExistence type="predicted"/>
<dbReference type="EMBL" id="CP047475">
    <property type="protein sequence ID" value="QIA64388.1"/>
    <property type="molecule type" value="Genomic_DNA"/>
</dbReference>
<dbReference type="Proteomes" id="UP000464262">
    <property type="component" value="Chromosome 1"/>
</dbReference>
<dbReference type="GO" id="GO:0008704">
    <property type="term" value="F:5-carboxymethyl-2-hydroxymuconate delta-isomerase activity"/>
    <property type="evidence" value="ECO:0007669"/>
    <property type="project" value="InterPro"/>
</dbReference>
<reference evidence="1 2" key="1">
    <citation type="submission" date="2020-01" db="EMBL/GenBank/DDBJ databases">
        <title>Whole genome and functional gene identification of agarase of Vibrio HN897.</title>
        <authorList>
            <person name="Liu Y."/>
            <person name="Zhao Z."/>
        </authorList>
    </citation>
    <scope>NUCLEOTIDE SEQUENCE [LARGE SCALE GENOMIC DNA]</scope>
    <source>
        <strain evidence="1 2">HN897</strain>
    </source>
</reference>
<dbReference type="CDD" id="cd00580">
    <property type="entry name" value="CHMI"/>
    <property type="match status" value="1"/>
</dbReference>
<accession>A0A7Z2T577</accession>
<dbReference type="PANTHER" id="PTHR37950">
    <property type="entry name" value="4-HYDROXYPHENYLACETATE CATABOLISM PROTEIN"/>
    <property type="match status" value="1"/>
</dbReference>
<gene>
    <name evidence="1" type="ORF">GT360_13215</name>
</gene>
<evidence type="ECO:0000313" key="1">
    <source>
        <dbReference type="EMBL" id="QIA64388.1"/>
    </source>
</evidence>
<sequence length="115" mass="13269">MPNLIMEYTNTVEEQVNVQGLLEDLHRVAIDSGLFDVTSIKSRALRCHHWLIGEDEDDSDFIHITFELLDGRTEEQKRELSRGLMVVLAEQASHIKSLTINIRDMDRSCFQKVVN</sequence>
<dbReference type="RefSeq" id="WP_164649294.1">
    <property type="nucleotide sequence ID" value="NZ_CP047475.1"/>
</dbReference>
<protein>
    <submittedName>
        <fullName evidence="1">5-carboxymethyl-2-hydroxymuconate isomerase</fullName>
    </submittedName>
</protein>
<organism evidence="1 2">
    <name type="scientific">Vibrio astriarenae</name>
    <dbReference type="NCBI Taxonomy" id="1481923"/>
    <lineage>
        <taxon>Bacteria</taxon>
        <taxon>Pseudomonadati</taxon>
        <taxon>Pseudomonadota</taxon>
        <taxon>Gammaproteobacteria</taxon>
        <taxon>Vibrionales</taxon>
        <taxon>Vibrionaceae</taxon>
        <taxon>Vibrio</taxon>
    </lineage>
</organism>
<keyword evidence="1" id="KW-0413">Isomerase</keyword>
<dbReference type="AlphaFoldDB" id="A0A7Z2T577"/>
<evidence type="ECO:0000313" key="2">
    <source>
        <dbReference type="Proteomes" id="UP000464262"/>
    </source>
</evidence>
<dbReference type="SUPFAM" id="SSF55331">
    <property type="entry name" value="Tautomerase/MIF"/>
    <property type="match status" value="1"/>
</dbReference>
<dbReference type="InterPro" id="IPR004220">
    <property type="entry name" value="5-COMe_2-OHmuconate_Isoase"/>
</dbReference>
<name>A0A7Z2T577_9VIBR</name>
<dbReference type="Gene3D" id="3.30.429.10">
    <property type="entry name" value="Macrophage Migration Inhibitory Factor"/>
    <property type="match status" value="1"/>
</dbReference>